<dbReference type="EC" id="6.3.2.13" evidence="2"/>
<feature type="binding site" evidence="2">
    <location>
        <position position="31"/>
    </location>
    <ligand>
        <name>UDP-N-acetyl-alpha-D-muramoyl-L-alanyl-D-glutamate</name>
        <dbReference type="ChEBI" id="CHEBI:83900"/>
    </ligand>
</feature>
<dbReference type="InterPro" id="IPR035911">
    <property type="entry name" value="MurE/MurF_N"/>
</dbReference>
<comment type="PTM">
    <text evidence="2">Carboxylation is probably crucial for Mg(2+) binding and, consequently, for the gamma-phosphate positioning of ATP.</text>
</comment>
<evidence type="ECO:0000256" key="3">
    <source>
        <dbReference type="RuleBase" id="RU004135"/>
    </source>
</evidence>
<comment type="cofactor">
    <cofactor evidence="2">
        <name>Mg(2+)</name>
        <dbReference type="ChEBI" id="CHEBI:18420"/>
    </cofactor>
</comment>
<feature type="binding site" evidence="2">
    <location>
        <position position="369"/>
    </location>
    <ligand>
        <name>meso-2,6-diaminopimelate</name>
        <dbReference type="ChEBI" id="CHEBI:57791"/>
    </ligand>
</feature>
<dbReference type="GO" id="GO:0000287">
    <property type="term" value="F:magnesium ion binding"/>
    <property type="evidence" value="ECO:0007669"/>
    <property type="project" value="UniProtKB-UniRule"/>
</dbReference>
<comment type="similarity">
    <text evidence="1 2">Belongs to the MurCDEF family. MurE subfamily.</text>
</comment>
<dbReference type="SUPFAM" id="SSF53623">
    <property type="entry name" value="MurD-like peptide ligases, catalytic domain"/>
    <property type="match status" value="1"/>
</dbReference>
<comment type="caution">
    <text evidence="2">Lacks conserved residue(s) required for the propagation of feature annotation.</text>
</comment>
<comment type="pathway">
    <text evidence="2 3">Cell wall biogenesis; peptidoglycan biosynthesis.</text>
</comment>
<feature type="binding site" evidence="2">
    <location>
        <begin position="393"/>
        <end position="396"/>
    </location>
    <ligand>
        <name>meso-2,6-diaminopimelate</name>
        <dbReference type="ChEBI" id="CHEBI:57791"/>
    </ligand>
</feature>
<dbReference type="Gene3D" id="3.90.190.20">
    <property type="entry name" value="Mur ligase, C-terminal domain"/>
    <property type="match status" value="1"/>
</dbReference>
<dbReference type="PANTHER" id="PTHR23135:SF4">
    <property type="entry name" value="UDP-N-ACETYLMURAMOYL-L-ALANYL-D-GLUTAMATE--2,6-DIAMINOPIMELATE LIGASE MURE HOMOLOG, CHLOROPLASTIC"/>
    <property type="match status" value="1"/>
</dbReference>
<comment type="subcellular location">
    <subcellularLocation>
        <location evidence="2 3">Cytoplasm</location>
    </subcellularLocation>
</comment>
<evidence type="ECO:0000259" key="5">
    <source>
        <dbReference type="Pfam" id="PF08245"/>
    </source>
</evidence>
<dbReference type="InterPro" id="IPR036615">
    <property type="entry name" value="Mur_ligase_C_dom_sf"/>
</dbReference>
<evidence type="ECO:0000259" key="4">
    <source>
        <dbReference type="Pfam" id="PF02875"/>
    </source>
</evidence>
<dbReference type="NCBIfam" id="TIGR01085">
    <property type="entry name" value="murE"/>
    <property type="match status" value="1"/>
</dbReference>
<dbReference type="Proteomes" id="UP000528322">
    <property type="component" value="Unassembled WGS sequence"/>
</dbReference>
<sequence length="468" mass="51537">MSRYLYELLDSMGIDHGESENFTFNRLAWDTRDIDSQSLLLAIAGAHFDPHAHLESLIDQGRIAGALCQRPLGVPRTIPIAHLEAREGEIASWAYDNPSAHLKVVGVTGTNGKSSTVRFLEQVYLSLGYRTATIGTLGCTRNGEPWLPLANTTPRAAQLQHILACCRQQKIQYVFLEVSSHALALGRVEHITFHAAIFTNLTPDHLDFHNTMSDYLHAKMKLFDPAPPIALLHRQRIPLEQEPKAGIVSFGSQATGPFQASDEEVDQKGISFRMAKQQFHSSLRGRGNLENIQGVVAFALLDGQNSQQVSAAVAQLQPIDGRLMPVVSRDKLAIVDYAHTPDALQQLLTSAREMCQGRLILVFGCGGERDQSKRPVMGEIASQLADMCIVTDDNPRSEDPGTIASQILATMDPTKSHLIHDRHQAISEARQLAGPEDLVIIAGKGHEKTQTYSDRTILFSDKDSFQSE</sequence>
<keyword evidence="7" id="KW-1185">Reference proteome</keyword>
<dbReference type="GO" id="GO:0071555">
    <property type="term" value="P:cell wall organization"/>
    <property type="evidence" value="ECO:0007669"/>
    <property type="project" value="UniProtKB-KW"/>
</dbReference>
<protein>
    <recommendedName>
        <fullName evidence="2">UDP-N-acetylmuramoyl-L-alanyl-D-glutamate--2,6-diaminopimelate ligase</fullName>
        <ecNumber evidence="2">6.3.2.13</ecNumber>
    </recommendedName>
    <alternativeName>
        <fullName evidence="2">Meso-A2pm-adding enzyme</fullName>
    </alternativeName>
    <alternativeName>
        <fullName evidence="2">Meso-diaminopimelate-adding enzyme</fullName>
    </alternativeName>
    <alternativeName>
        <fullName evidence="2">UDP-MurNAc-L-Ala-D-Glu:meso-diaminopimelate ligase</fullName>
    </alternativeName>
    <alternativeName>
        <fullName evidence="2">UDP-MurNAc-tripeptide synthetase</fullName>
    </alternativeName>
    <alternativeName>
        <fullName evidence="2">UDP-N-acetylmuramyl-tripeptide synthetase</fullName>
    </alternativeName>
</protein>
<dbReference type="NCBIfam" id="NF001126">
    <property type="entry name" value="PRK00139.1-4"/>
    <property type="match status" value="1"/>
</dbReference>
<keyword evidence="2 3" id="KW-0133">Cell shape</keyword>
<dbReference type="Gene3D" id="3.40.1190.10">
    <property type="entry name" value="Mur-like, catalytic domain"/>
    <property type="match status" value="1"/>
</dbReference>
<evidence type="ECO:0000256" key="2">
    <source>
        <dbReference type="HAMAP-Rule" id="MF_00208"/>
    </source>
</evidence>
<feature type="domain" description="Mur ligase C-terminal" evidence="4">
    <location>
        <begin position="322"/>
        <end position="445"/>
    </location>
</feature>
<feature type="binding site" evidence="2">
    <location>
        <begin position="109"/>
        <end position="115"/>
    </location>
    <ligand>
        <name>ATP</name>
        <dbReference type="ChEBI" id="CHEBI:30616"/>
    </ligand>
</feature>
<feature type="domain" description="Mur ligase central" evidence="5">
    <location>
        <begin position="107"/>
        <end position="298"/>
    </location>
</feature>
<feature type="binding site" evidence="2">
    <location>
        <position position="443"/>
    </location>
    <ligand>
        <name>meso-2,6-diaminopimelate</name>
        <dbReference type="ChEBI" id="CHEBI:57791"/>
    </ligand>
</feature>
<dbReference type="Gene3D" id="3.40.1390.10">
    <property type="entry name" value="MurE/MurF, N-terminal domain"/>
    <property type="match status" value="1"/>
</dbReference>
<proteinExistence type="inferred from homology"/>
<comment type="function">
    <text evidence="2">Catalyzes the addition of meso-diaminopimelic acid to the nucleotide precursor UDP-N-acetylmuramoyl-L-alanyl-D-glutamate (UMAG) in the biosynthesis of bacterial cell-wall peptidoglycan.</text>
</comment>
<keyword evidence="2 6" id="KW-0436">Ligase</keyword>
<dbReference type="GO" id="GO:0008360">
    <property type="term" value="P:regulation of cell shape"/>
    <property type="evidence" value="ECO:0007669"/>
    <property type="project" value="UniProtKB-KW"/>
</dbReference>
<feature type="binding site" evidence="2">
    <location>
        <position position="447"/>
    </location>
    <ligand>
        <name>meso-2,6-diaminopimelate</name>
        <dbReference type="ChEBI" id="CHEBI:57791"/>
    </ligand>
</feature>
<dbReference type="UniPathway" id="UPA00219"/>
<dbReference type="EMBL" id="JACHID010000007">
    <property type="protein sequence ID" value="MBB5021968.1"/>
    <property type="molecule type" value="Genomic_DNA"/>
</dbReference>
<keyword evidence="2" id="KW-0460">Magnesium</keyword>
<feature type="binding site" evidence="2">
    <location>
        <begin position="152"/>
        <end position="153"/>
    </location>
    <ligand>
        <name>UDP-N-acetyl-alpha-D-muramoyl-L-alanyl-D-glutamate</name>
        <dbReference type="ChEBI" id="CHEBI:83900"/>
    </ligand>
</feature>
<dbReference type="RefSeq" id="WP_183731620.1">
    <property type="nucleotide sequence ID" value="NZ_JACHID010000007.1"/>
</dbReference>
<keyword evidence="2" id="KW-0067">ATP-binding</keyword>
<dbReference type="GO" id="GO:0008765">
    <property type="term" value="F:UDP-N-acetylmuramoylalanyl-D-glutamate-2,6-diaminopimelate ligase activity"/>
    <property type="evidence" value="ECO:0007669"/>
    <property type="project" value="UniProtKB-UniRule"/>
</dbReference>
<dbReference type="GO" id="GO:0009252">
    <property type="term" value="P:peptidoglycan biosynthetic process"/>
    <property type="evidence" value="ECO:0007669"/>
    <property type="project" value="UniProtKB-UniRule"/>
</dbReference>
<evidence type="ECO:0000313" key="7">
    <source>
        <dbReference type="Proteomes" id="UP000528322"/>
    </source>
</evidence>
<organism evidence="6 7">
    <name type="scientific">Desulfurispira natronophila</name>
    <dbReference type="NCBI Taxonomy" id="682562"/>
    <lineage>
        <taxon>Bacteria</taxon>
        <taxon>Pseudomonadati</taxon>
        <taxon>Chrysiogenota</taxon>
        <taxon>Chrysiogenia</taxon>
        <taxon>Chrysiogenales</taxon>
        <taxon>Chrysiogenaceae</taxon>
        <taxon>Desulfurispira</taxon>
    </lineage>
</organism>
<comment type="caution">
    <text evidence="6">The sequence shown here is derived from an EMBL/GenBank/DDBJ whole genome shotgun (WGS) entry which is preliminary data.</text>
</comment>
<name>A0A7W7Y4L4_9BACT</name>
<dbReference type="GO" id="GO:0005737">
    <property type="term" value="C:cytoplasm"/>
    <property type="evidence" value="ECO:0007669"/>
    <property type="project" value="UniProtKB-SubCell"/>
</dbReference>
<feature type="binding site" evidence="2">
    <location>
        <position position="151"/>
    </location>
    <ligand>
        <name>UDP-N-acetyl-alpha-D-muramoyl-L-alanyl-D-glutamate</name>
        <dbReference type="ChEBI" id="CHEBI:83900"/>
    </ligand>
</feature>
<comment type="catalytic activity">
    <reaction evidence="2">
        <text>UDP-N-acetyl-alpha-D-muramoyl-L-alanyl-D-glutamate + meso-2,6-diaminopimelate + ATP = UDP-N-acetyl-alpha-D-muramoyl-L-alanyl-gamma-D-glutamyl-meso-2,6-diaminopimelate + ADP + phosphate + H(+)</text>
        <dbReference type="Rhea" id="RHEA:23676"/>
        <dbReference type="ChEBI" id="CHEBI:15378"/>
        <dbReference type="ChEBI" id="CHEBI:30616"/>
        <dbReference type="ChEBI" id="CHEBI:43474"/>
        <dbReference type="ChEBI" id="CHEBI:57791"/>
        <dbReference type="ChEBI" id="CHEBI:83900"/>
        <dbReference type="ChEBI" id="CHEBI:83905"/>
        <dbReference type="ChEBI" id="CHEBI:456216"/>
        <dbReference type="EC" id="6.3.2.13"/>
    </reaction>
</comment>
<evidence type="ECO:0000256" key="1">
    <source>
        <dbReference type="ARBA" id="ARBA00005898"/>
    </source>
</evidence>
<keyword evidence="2" id="KW-0547">Nucleotide-binding</keyword>
<dbReference type="InterPro" id="IPR036565">
    <property type="entry name" value="Mur-like_cat_sf"/>
</dbReference>
<dbReference type="InterPro" id="IPR004101">
    <property type="entry name" value="Mur_ligase_C"/>
</dbReference>
<dbReference type="GO" id="GO:0051301">
    <property type="term" value="P:cell division"/>
    <property type="evidence" value="ECO:0007669"/>
    <property type="project" value="UniProtKB-KW"/>
</dbReference>
<dbReference type="HAMAP" id="MF_00208">
    <property type="entry name" value="MurE"/>
    <property type="match status" value="1"/>
</dbReference>
<dbReference type="InterPro" id="IPR013221">
    <property type="entry name" value="Mur_ligase_cen"/>
</dbReference>
<dbReference type="GO" id="GO:0005524">
    <property type="term" value="F:ATP binding"/>
    <property type="evidence" value="ECO:0007669"/>
    <property type="project" value="UniProtKB-UniRule"/>
</dbReference>
<keyword evidence="2 3" id="KW-0132">Cell division</keyword>
<feature type="binding site" evidence="2">
    <location>
        <position position="187"/>
    </location>
    <ligand>
        <name>UDP-N-acetyl-alpha-D-muramoyl-L-alanyl-D-glutamate</name>
        <dbReference type="ChEBI" id="CHEBI:83900"/>
    </ligand>
</feature>
<reference evidence="6 7" key="1">
    <citation type="submission" date="2020-08" db="EMBL/GenBank/DDBJ databases">
        <title>Genomic Encyclopedia of Type Strains, Phase IV (KMG-IV): sequencing the most valuable type-strain genomes for metagenomic binning, comparative biology and taxonomic classification.</title>
        <authorList>
            <person name="Goeker M."/>
        </authorList>
    </citation>
    <scope>NUCLEOTIDE SEQUENCE [LARGE SCALE GENOMIC DNA]</scope>
    <source>
        <strain evidence="6 7">DSM 22071</strain>
    </source>
</reference>
<dbReference type="Pfam" id="PF02875">
    <property type="entry name" value="Mur_ligase_C"/>
    <property type="match status" value="1"/>
</dbReference>
<keyword evidence="2" id="KW-0963">Cytoplasm</keyword>
<dbReference type="SUPFAM" id="SSF53244">
    <property type="entry name" value="MurD-like peptide ligases, peptide-binding domain"/>
    <property type="match status" value="1"/>
</dbReference>
<keyword evidence="2 3" id="KW-0131">Cell cycle</keyword>
<keyword evidence="2 3" id="KW-0573">Peptidoglycan synthesis</keyword>
<dbReference type="AlphaFoldDB" id="A0A7W7Y4L4"/>
<feature type="binding site" evidence="2">
    <location>
        <position position="179"/>
    </location>
    <ligand>
        <name>UDP-N-acetyl-alpha-D-muramoyl-L-alanyl-D-glutamate</name>
        <dbReference type="ChEBI" id="CHEBI:83900"/>
    </ligand>
</feature>
<dbReference type="InterPro" id="IPR005761">
    <property type="entry name" value="UDP-N-AcMur-Glu-dNH2Pim_ligase"/>
</dbReference>
<evidence type="ECO:0000313" key="6">
    <source>
        <dbReference type="EMBL" id="MBB5021968.1"/>
    </source>
</evidence>
<dbReference type="Pfam" id="PF08245">
    <property type="entry name" value="Mur_ligase_M"/>
    <property type="match status" value="1"/>
</dbReference>
<feature type="modified residue" description="N6-carboxylysine" evidence="2">
    <location>
        <position position="219"/>
    </location>
</feature>
<gene>
    <name evidence="2" type="primary">murE</name>
    <name evidence="6" type="ORF">HNR37_001285</name>
</gene>
<keyword evidence="2 3" id="KW-0961">Cell wall biogenesis/degradation</keyword>
<feature type="short sequence motif" description="Meso-diaminopimelate recognition motif" evidence="2">
    <location>
        <begin position="393"/>
        <end position="396"/>
    </location>
</feature>
<accession>A0A7W7Y4L4</accession>
<dbReference type="PANTHER" id="PTHR23135">
    <property type="entry name" value="MUR LIGASE FAMILY MEMBER"/>
    <property type="match status" value="1"/>
</dbReference>
<dbReference type="SUPFAM" id="SSF63418">
    <property type="entry name" value="MurE/MurF N-terminal domain"/>
    <property type="match status" value="1"/>
</dbReference>